<dbReference type="GO" id="GO:0030159">
    <property type="term" value="F:signaling receptor complex adaptor activity"/>
    <property type="evidence" value="ECO:0007669"/>
    <property type="project" value="TreeGrafter"/>
</dbReference>
<dbReference type="InterPro" id="IPR011047">
    <property type="entry name" value="Quinoprotein_ADH-like_sf"/>
</dbReference>
<evidence type="ECO:0000259" key="8">
    <source>
        <dbReference type="PROSITE" id="PS51777"/>
    </source>
</evidence>
<accession>A0A815U087</accession>
<dbReference type="GO" id="GO:0019894">
    <property type="term" value="F:kinesin binding"/>
    <property type="evidence" value="ECO:0007669"/>
    <property type="project" value="TreeGrafter"/>
</dbReference>
<feature type="region of interest" description="Disordered" evidence="6">
    <location>
        <begin position="552"/>
        <end position="623"/>
    </location>
</feature>
<dbReference type="SUPFAM" id="SSF50998">
    <property type="entry name" value="Quinoprotein alcohol dehydrogenase-like"/>
    <property type="match status" value="1"/>
</dbReference>
<feature type="compositionally biased region" description="Polar residues" evidence="6">
    <location>
        <begin position="560"/>
        <end position="580"/>
    </location>
</feature>
<evidence type="ECO:0000256" key="4">
    <source>
        <dbReference type="ARBA" id="ARBA00023054"/>
    </source>
</evidence>
<evidence type="ECO:0000256" key="2">
    <source>
        <dbReference type="ARBA" id="ARBA00009866"/>
    </source>
</evidence>
<dbReference type="InterPro" id="IPR039911">
    <property type="entry name" value="JIP3/JIP4"/>
</dbReference>
<evidence type="ECO:0000313" key="10">
    <source>
        <dbReference type="Proteomes" id="UP000663855"/>
    </source>
</evidence>
<reference evidence="9" key="1">
    <citation type="submission" date="2021-02" db="EMBL/GenBank/DDBJ databases">
        <authorList>
            <person name="Nowell W R."/>
        </authorList>
    </citation>
    <scope>NUCLEOTIDE SEQUENCE</scope>
</reference>
<evidence type="ECO:0000259" key="7">
    <source>
        <dbReference type="PROSITE" id="PS51776"/>
    </source>
</evidence>
<dbReference type="GO" id="GO:0008432">
    <property type="term" value="F:JUN kinase binding"/>
    <property type="evidence" value="ECO:0007669"/>
    <property type="project" value="TreeGrafter"/>
</dbReference>
<dbReference type="GO" id="GO:0016192">
    <property type="term" value="P:vesicle-mediated transport"/>
    <property type="evidence" value="ECO:0007669"/>
    <property type="project" value="TreeGrafter"/>
</dbReference>
<dbReference type="Gene3D" id="1.20.5.1000">
    <property type="entry name" value="arf6 gtpase in complex with a specific effector, jip4"/>
    <property type="match status" value="1"/>
</dbReference>
<feature type="coiled-coil region" evidence="5">
    <location>
        <begin position="86"/>
        <end position="187"/>
    </location>
</feature>
<dbReference type="InterPro" id="IPR034743">
    <property type="entry name" value="RH1"/>
</dbReference>
<evidence type="ECO:0000313" key="9">
    <source>
        <dbReference type="EMBL" id="CAF1509997.1"/>
    </source>
</evidence>
<keyword evidence="4 5" id="KW-0175">Coiled coil</keyword>
<dbReference type="Pfam" id="PF19056">
    <property type="entry name" value="WD40_2"/>
    <property type="match status" value="1"/>
</dbReference>
<comment type="caution">
    <text evidence="9">The sequence shown here is derived from an EMBL/GenBank/DDBJ whole genome shotgun (WGS) entry which is preliminary data.</text>
</comment>
<feature type="domain" description="RH1" evidence="7">
    <location>
        <begin position="32"/>
        <end position="120"/>
    </location>
</feature>
<dbReference type="InterPro" id="IPR034744">
    <property type="entry name" value="RH2"/>
</dbReference>
<dbReference type="FunFam" id="1.20.5.1000:FF:000001">
    <property type="entry name" value="C-Jun-amino-terminal kinase-interacting protein 3 isoform X2"/>
    <property type="match status" value="1"/>
</dbReference>
<keyword evidence="3" id="KW-0963">Cytoplasm</keyword>
<protein>
    <submittedName>
        <fullName evidence="9">Uncharacterized protein</fullName>
    </submittedName>
</protein>
<dbReference type="Gene3D" id="1.20.58.1770">
    <property type="match status" value="1"/>
</dbReference>
<dbReference type="Pfam" id="PF16471">
    <property type="entry name" value="JIP_LZII"/>
    <property type="match status" value="1"/>
</dbReference>
<evidence type="ECO:0000256" key="3">
    <source>
        <dbReference type="ARBA" id="ARBA00022490"/>
    </source>
</evidence>
<comment type="subcellular location">
    <subcellularLocation>
        <location evidence="1">Cytoplasm</location>
    </subcellularLocation>
</comment>
<evidence type="ECO:0000256" key="6">
    <source>
        <dbReference type="SAM" id="MobiDB-lite"/>
    </source>
</evidence>
<dbReference type="PROSITE" id="PS51776">
    <property type="entry name" value="RH1"/>
    <property type="match status" value="1"/>
</dbReference>
<dbReference type="PANTHER" id="PTHR13886">
    <property type="entry name" value="JNK/SAPK-ASSOCIATED PROTEIN"/>
    <property type="match status" value="1"/>
</dbReference>
<dbReference type="Pfam" id="PF09744">
    <property type="entry name" value="RH1"/>
    <property type="match status" value="1"/>
</dbReference>
<dbReference type="AlphaFoldDB" id="A0A815U087"/>
<gene>
    <name evidence="9" type="ORF">CJN711_LOCUS27748</name>
</gene>
<dbReference type="PROSITE" id="PS51777">
    <property type="entry name" value="RH2"/>
    <property type="match status" value="1"/>
</dbReference>
<feature type="compositionally biased region" description="Basic and acidic residues" evidence="6">
    <location>
        <begin position="585"/>
        <end position="601"/>
    </location>
</feature>
<proteinExistence type="inferred from homology"/>
<sequence length="1187" mass="133417">MSSESTASKPIYSPNRIRLKTTDQNTTNEHELSSSAASEESHTLLSETVTTLASNVYNELERIIKNFGENSVKDLMPVMISTLESLDSALNEREVSKLEIESLKEQNEQLFQQYEREKGFHKEYQQRYLQVEDHLEEMKRENDEKLQSLESIVKIFEIKSRNAADHVARLEEKENETKTDYKRLHDRYCELFKAHCDYMERTKILYGTDRVDQLTGSQNASRSRGNLPLASQHQSQLSDNAELSSNERLNDETTNIRPDISFQNSKQPTVGANFRSELEASDGTHTQTETNTTSSSDAAVNTGLFSKLRSLNILPVPFDEQEFFVNEDEFEQTNNTADIAASDDDDDMSANDAKNAEAFYKETQNENIDISDIDSSADLFGMTKEVSNLIKENNELLETKNALNVLKDDLLVKIEELSNEQEMLREEVSSLQTVKNRYQSKITEVEEELRKTREELEKKKKEEEEDVPTADRKRFTRVEMQRVLLERNQYKQRLFELEEAMHWQDAMRASKHEQLHPSAGLNAMNESSFDHSQNKKRTTFWKLFSGLFGTGVREVPPKRTATTNLSTLPTVKRSSTNDQLSPVAHKQESTTEENRPIERSASESTSIASISKQTPTGHQNSSILINDDTRLQAYGWSLSSKSQLKLSEINGKVQVNVPVPVYCRPIFNTNDTTQIWCAVGIDLDGSSPIIDENSTSNDPSVDQLNKQLIESYHQMIDEQCLKLSSIVWIAAKSNDTAMITIIDSNKAEKVIDAFTLGNTVVYTMGSVPGPTSNDYTSFENSSWTLFEADTASASDVKITPCTVASLSAGGIRSSTSDMFPMELKASEQVLAELARHPPNADKTACSTKYPTVWLGSGDGWLYIHSAISEHRKTLEKVWLRHAIFSIVHVRGRVFVALSNEKIVVFHRNLDGTWNLNNIHLIVTGKSRESVRCMIGVGETLWCGVANRVYVLHTQTLEVRKQFDVHSRPDHSVQQMTWSGDGVWLSIRLSSTLQLYHAQTYQHLQDVDVQPYVEKMISTEKAGLYFVHISALTIACRRLWIGTGNGIIISVPLTDSSTTTTTPGSSTTKPGSVVRVYDQSPSSNYIPYCSMNNAQLSFHGYRDAVKFFVAVPGQPPSKLVQDEESLSSSVTTNANDASALAFGDILVVSGGDGYIDFRIGDSTAEKIDDVNTNNRNISYLIVWHLGST</sequence>
<feature type="region of interest" description="Disordered" evidence="6">
    <location>
        <begin position="1"/>
        <end position="42"/>
    </location>
</feature>
<name>A0A815U087_9BILA</name>
<dbReference type="Proteomes" id="UP000663855">
    <property type="component" value="Unassembled WGS sequence"/>
</dbReference>
<organism evidence="9 10">
    <name type="scientific">Rotaria magnacalcarata</name>
    <dbReference type="NCBI Taxonomy" id="392030"/>
    <lineage>
        <taxon>Eukaryota</taxon>
        <taxon>Metazoa</taxon>
        <taxon>Spiralia</taxon>
        <taxon>Gnathifera</taxon>
        <taxon>Rotifera</taxon>
        <taxon>Eurotatoria</taxon>
        <taxon>Bdelloidea</taxon>
        <taxon>Philodinida</taxon>
        <taxon>Philodinidae</taxon>
        <taxon>Rotaria</taxon>
    </lineage>
</organism>
<dbReference type="PANTHER" id="PTHR13886:SF4">
    <property type="entry name" value="JNK-INTERACTING PROTEIN 3"/>
    <property type="match status" value="1"/>
</dbReference>
<feature type="coiled-coil region" evidence="5">
    <location>
        <begin position="389"/>
        <end position="500"/>
    </location>
</feature>
<dbReference type="GO" id="GO:0005078">
    <property type="term" value="F:MAP-kinase scaffold activity"/>
    <property type="evidence" value="ECO:0007669"/>
    <property type="project" value="InterPro"/>
</dbReference>
<dbReference type="GO" id="GO:0005737">
    <property type="term" value="C:cytoplasm"/>
    <property type="evidence" value="ECO:0007669"/>
    <property type="project" value="UniProtKB-SubCell"/>
</dbReference>
<feature type="compositionally biased region" description="Low complexity" evidence="6">
    <location>
        <begin position="33"/>
        <end position="42"/>
    </location>
</feature>
<feature type="compositionally biased region" description="Low complexity" evidence="6">
    <location>
        <begin position="602"/>
        <end position="611"/>
    </location>
</feature>
<feature type="domain" description="RH2" evidence="8">
    <location>
        <begin position="472"/>
        <end position="571"/>
    </location>
</feature>
<feature type="region of interest" description="Disordered" evidence="6">
    <location>
        <begin position="216"/>
        <end position="246"/>
    </location>
</feature>
<evidence type="ECO:0000256" key="5">
    <source>
        <dbReference type="SAM" id="Coils"/>
    </source>
</evidence>
<dbReference type="InterPro" id="IPR032486">
    <property type="entry name" value="JIP_LZII"/>
</dbReference>
<evidence type="ECO:0000256" key="1">
    <source>
        <dbReference type="ARBA" id="ARBA00004496"/>
    </source>
</evidence>
<feature type="compositionally biased region" description="Polar residues" evidence="6">
    <location>
        <begin position="612"/>
        <end position="623"/>
    </location>
</feature>
<comment type="similarity">
    <text evidence="2">Belongs to the JIP scaffold family.</text>
</comment>
<dbReference type="EMBL" id="CAJNOV010013136">
    <property type="protein sequence ID" value="CAF1509997.1"/>
    <property type="molecule type" value="Genomic_DNA"/>
</dbReference>